<dbReference type="GO" id="GO:0000981">
    <property type="term" value="F:DNA-binding transcription factor activity, RNA polymerase II-specific"/>
    <property type="evidence" value="ECO:0007669"/>
    <property type="project" value="TreeGrafter"/>
</dbReference>
<organism evidence="10 11">
    <name type="scientific">Araneus ventricosus</name>
    <name type="common">Orbweaver spider</name>
    <name type="synonym">Epeira ventricosa</name>
    <dbReference type="NCBI Taxonomy" id="182803"/>
    <lineage>
        <taxon>Eukaryota</taxon>
        <taxon>Metazoa</taxon>
        <taxon>Ecdysozoa</taxon>
        <taxon>Arthropoda</taxon>
        <taxon>Chelicerata</taxon>
        <taxon>Arachnida</taxon>
        <taxon>Araneae</taxon>
        <taxon>Araneomorphae</taxon>
        <taxon>Entelegynae</taxon>
        <taxon>Araneoidea</taxon>
        <taxon>Araneidae</taxon>
        <taxon>Araneus</taxon>
    </lineage>
</organism>
<sequence>MSGDQSAGDSLPTSSPKGTYTFAGPSDVDVEAQRRAEGRHFVCSMNGKSNRPRADFLVHFRTNTCEKPYACDMCEKVCTTEGNLNTHRHTHTGEKTYKCPMCLKAFTDASTRNTRFRNVHNEKLTLFNDLVKQFLSLKWNPHELF</sequence>
<dbReference type="PROSITE" id="PS00028">
    <property type="entry name" value="ZINC_FINGER_C2H2_1"/>
    <property type="match status" value="1"/>
</dbReference>
<accession>A0A4Y2SEE5</accession>
<dbReference type="GO" id="GO:0005634">
    <property type="term" value="C:nucleus"/>
    <property type="evidence" value="ECO:0007669"/>
    <property type="project" value="UniProtKB-SubCell"/>
</dbReference>
<evidence type="ECO:0000256" key="3">
    <source>
        <dbReference type="ARBA" id="ARBA00022737"/>
    </source>
</evidence>
<dbReference type="Gene3D" id="3.30.160.60">
    <property type="entry name" value="Classic Zinc Finger"/>
    <property type="match status" value="2"/>
</dbReference>
<dbReference type="SMART" id="SM00355">
    <property type="entry name" value="ZnF_C2H2"/>
    <property type="match status" value="2"/>
</dbReference>
<feature type="domain" description="C2H2-type" evidence="9">
    <location>
        <begin position="69"/>
        <end position="96"/>
    </location>
</feature>
<feature type="region of interest" description="Disordered" evidence="8">
    <location>
        <begin position="1"/>
        <end position="26"/>
    </location>
</feature>
<reference evidence="10 11" key="1">
    <citation type="journal article" date="2019" name="Sci. Rep.">
        <title>Orb-weaving spider Araneus ventricosus genome elucidates the spidroin gene catalogue.</title>
        <authorList>
            <person name="Kono N."/>
            <person name="Nakamura H."/>
            <person name="Ohtoshi R."/>
            <person name="Moran D.A.P."/>
            <person name="Shinohara A."/>
            <person name="Yoshida Y."/>
            <person name="Fujiwara M."/>
            <person name="Mori M."/>
            <person name="Tomita M."/>
            <person name="Arakawa K."/>
        </authorList>
    </citation>
    <scope>NUCLEOTIDE SEQUENCE [LARGE SCALE GENOMIC DNA]</scope>
</reference>
<keyword evidence="6" id="KW-0539">Nucleus</keyword>
<comment type="caution">
    <text evidence="10">The sequence shown here is derived from an EMBL/GenBank/DDBJ whole genome shotgun (WGS) entry which is preliminary data.</text>
</comment>
<keyword evidence="2" id="KW-0479">Metal-binding</keyword>
<keyword evidence="3" id="KW-0677">Repeat</keyword>
<keyword evidence="11" id="KW-1185">Reference proteome</keyword>
<evidence type="ECO:0000256" key="5">
    <source>
        <dbReference type="ARBA" id="ARBA00022833"/>
    </source>
</evidence>
<dbReference type="EMBL" id="BGPR01021032">
    <property type="protein sequence ID" value="GBN85956.1"/>
    <property type="molecule type" value="Genomic_DNA"/>
</dbReference>
<evidence type="ECO:0000256" key="6">
    <source>
        <dbReference type="ARBA" id="ARBA00023242"/>
    </source>
</evidence>
<feature type="domain" description="C2H2-type" evidence="9">
    <location>
        <begin position="97"/>
        <end position="125"/>
    </location>
</feature>
<dbReference type="InterPro" id="IPR036236">
    <property type="entry name" value="Znf_C2H2_sf"/>
</dbReference>
<comment type="subcellular location">
    <subcellularLocation>
        <location evidence="1">Nucleus</location>
    </subcellularLocation>
</comment>
<dbReference type="InterPro" id="IPR013087">
    <property type="entry name" value="Znf_C2H2_type"/>
</dbReference>
<dbReference type="SUPFAM" id="SSF57667">
    <property type="entry name" value="beta-beta-alpha zinc fingers"/>
    <property type="match status" value="2"/>
</dbReference>
<evidence type="ECO:0000256" key="2">
    <source>
        <dbReference type="ARBA" id="ARBA00022723"/>
    </source>
</evidence>
<protein>
    <recommendedName>
        <fullName evidence="9">C2H2-type domain-containing protein</fullName>
    </recommendedName>
</protein>
<keyword evidence="4 7" id="KW-0863">Zinc-finger</keyword>
<evidence type="ECO:0000313" key="11">
    <source>
        <dbReference type="Proteomes" id="UP000499080"/>
    </source>
</evidence>
<gene>
    <name evidence="10" type="ORF">AVEN_56520_1</name>
</gene>
<dbReference type="PANTHER" id="PTHR23226:SF416">
    <property type="entry name" value="FI01424P"/>
    <property type="match status" value="1"/>
</dbReference>
<evidence type="ECO:0000259" key="9">
    <source>
        <dbReference type="PROSITE" id="PS50157"/>
    </source>
</evidence>
<dbReference type="OrthoDB" id="6365676at2759"/>
<proteinExistence type="predicted"/>
<dbReference type="PROSITE" id="PS50157">
    <property type="entry name" value="ZINC_FINGER_C2H2_2"/>
    <property type="match status" value="2"/>
</dbReference>
<evidence type="ECO:0000256" key="8">
    <source>
        <dbReference type="SAM" id="MobiDB-lite"/>
    </source>
</evidence>
<dbReference type="GO" id="GO:0000978">
    <property type="term" value="F:RNA polymerase II cis-regulatory region sequence-specific DNA binding"/>
    <property type="evidence" value="ECO:0007669"/>
    <property type="project" value="TreeGrafter"/>
</dbReference>
<evidence type="ECO:0000256" key="1">
    <source>
        <dbReference type="ARBA" id="ARBA00004123"/>
    </source>
</evidence>
<feature type="compositionally biased region" description="Polar residues" evidence="8">
    <location>
        <begin position="1"/>
        <end position="18"/>
    </location>
</feature>
<evidence type="ECO:0000256" key="4">
    <source>
        <dbReference type="ARBA" id="ARBA00022771"/>
    </source>
</evidence>
<dbReference type="Pfam" id="PF00096">
    <property type="entry name" value="zf-C2H2"/>
    <property type="match status" value="1"/>
</dbReference>
<dbReference type="GO" id="GO:0008270">
    <property type="term" value="F:zinc ion binding"/>
    <property type="evidence" value="ECO:0007669"/>
    <property type="project" value="UniProtKB-KW"/>
</dbReference>
<dbReference type="AlphaFoldDB" id="A0A4Y2SEE5"/>
<name>A0A4Y2SEE5_ARAVE</name>
<evidence type="ECO:0000256" key="7">
    <source>
        <dbReference type="PROSITE-ProRule" id="PRU00042"/>
    </source>
</evidence>
<dbReference type="Proteomes" id="UP000499080">
    <property type="component" value="Unassembled WGS sequence"/>
</dbReference>
<evidence type="ECO:0000313" key="10">
    <source>
        <dbReference type="EMBL" id="GBN85956.1"/>
    </source>
</evidence>
<keyword evidence="5" id="KW-0862">Zinc</keyword>
<dbReference type="FunFam" id="3.30.160.60:FF:002343">
    <property type="entry name" value="Zinc finger protein 33A"/>
    <property type="match status" value="1"/>
</dbReference>
<dbReference type="PANTHER" id="PTHR23226">
    <property type="entry name" value="ZINC FINGER AND SCAN DOMAIN-CONTAINING"/>
    <property type="match status" value="1"/>
</dbReference>